<dbReference type="RefSeq" id="YP_009044354.1">
    <property type="nucleotide sequence ID" value="NC_024381.1"/>
</dbReference>
<name>A0A060RIP8_9CAUD</name>
<sequence length="144" mass="15636">MAKSLLDLADRLEKKAKAIDEAASQNAVDTALAIVGDLAYKTPVDTSQALSNWIVTLESPSGQQIKPHFPGSQGSTQRASAAETLNSAKLVLRNKKPGQAIFITNNLPYIRRLNDGYSAQAPAGFVERAVLIGRKMRKKFKIKD</sequence>
<protein>
    <submittedName>
        <fullName evidence="1">Putative tail completion protein</fullName>
    </submittedName>
</protein>
<dbReference type="EMBL" id="HG962376">
    <property type="protein sequence ID" value="CDN96780.1"/>
    <property type="molecule type" value="Genomic_DNA"/>
</dbReference>
<accession>A0A060RIP8</accession>
<dbReference type="GeneID" id="19686718"/>
<reference evidence="1 2" key="2">
    <citation type="journal article" date="2015" name="PLoS ONE">
        <title>Investigation of a Large Collection of Pseudomonas aeruginosa Bacteriophages Collected from a Single Environmental Source in Abidjan, Cote d'Ivoire.</title>
        <authorList>
            <person name="Essoh C."/>
            <person name="Latino L."/>
            <person name="Midoux C."/>
            <person name="Blouin Y."/>
            <person name="Loukou G."/>
            <person name="Nguetta S.P."/>
            <person name="Lathro S."/>
            <person name="Cablanmian A."/>
            <person name="Kouassi A.K."/>
            <person name="Vergnaud G."/>
            <person name="Pourcel C."/>
        </authorList>
    </citation>
    <scope>NUCLEOTIDE SEQUENCE [LARGE SCALE GENOMIC DNA]</scope>
</reference>
<gene>
    <name evidence="1" type="primary">ORF19</name>
</gene>
<evidence type="ECO:0000313" key="2">
    <source>
        <dbReference type="Proteomes" id="UP000026986"/>
    </source>
</evidence>
<dbReference type="KEGG" id="vg:19686718"/>
<dbReference type="OrthoDB" id="16937at10239"/>
<organism evidence="1 2">
    <name type="scientific">Pseudomonas phage vB_PaeS_SCH_Ab26</name>
    <dbReference type="NCBI Taxonomy" id="1476390"/>
    <lineage>
        <taxon>Viruses</taxon>
        <taxon>Duplodnaviria</taxon>
        <taxon>Heunggongvirae</taxon>
        <taxon>Uroviricota</taxon>
        <taxon>Caudoviricetes</taxon>
        <taxon>Jondennisvirinae</taxon>
        <taxon>Septimatrevirus</taxon>
        <taxon>Septimatrevirus Ab26</taxon>
    </lineage>
</organism>
<evidence type="ECO:0000313" key="1">
    <source>
        <dbReference type="EMBL" id="CDN96780.1"/>
    </source>
</evidence>
<keyword evidence="2" id="KW-1185">Reference proteome</keyword>
<proteinExistence type="predicted"/>
<dbReference type="Proteomes" id="UP000026986">
    <property type="component" value="Segment"/>
</dbReference>
<reference evidence="2" key="1">
    <citation type="submission" date="2014-02" db="EMBL/GenBank/DDBJ databases">
        <title>Evolution of Pseudomonas aeruginosa bacteriophages collected in Abidjan.</title>
        <authorList>
            <person name="Essoh C."/>
            <person name="Latino L."/>
            <person name="Blouin Y."/>
            <person name="Loukou G."/>
            <person name="Nguetta S.M."/>
            <person name="Lathro N.S."/>
            <person name="Cablanmian A."/>
            <person name="Kra A."/>
            <person name="Vergnaud G."/>
            <person name="Pourcel C."/>
        </authorList>
    </citation>
    <scope>NUCLEOTIDE SEQUENCE [LARGE SCALE GENOMIC DNA]</scope>
</reference>